<gene>
    <name evidence="2" type="ORF">ACFFFU_04050</name>
</gene>
<dbReference type="Proteomes" id="UP001589898">
    <property type="component" value="Unassembled WGS sequence"/>
</dbReference>
<reference evidence="2 3" key="1">
    <citation type="submission" date="2024-09" db="EMBL/GenBank/DDBJ databases">
        <authorList>
            <person name="Sun Q."/>
            <person name="Mori K."/>
        </authorList>
    </citation>
    <scope>NUCLEOTIDE SEQUENCE [LARGE SCALE GENOMIC DNA]</scope>
    <source>
        <strain evidence="2 3">KCTC 52403</strain>
    </source>
</reference>
<feature type="domain" description="HMA" evidence="1">
    <location>
        <begin position="1"/>
        <end position="60"/>
    </location>
</feature>
<proteinExistence type="predicted"/>
<evidence type="ECO:0000313" key="3">
    <source>
        <dbReference type="Proteomes" id="UP001589898"/>
    </source>
</evidence>
<dbReference type="RefSeq" id="WP_189496702.1">
    <property type="nucleotide sequence ID" value="NZ_BMZT01000005.1"/>
</dbReference>
<dbReference type="CDD" id="cd00371">
    <property type="entry name" value="HMA"/>
    <property type="match status" value="1"/>
</dbReference>
<evidence type="ECO:0000259" key="1">
    <source>
        <dbReference type="PROSITE" id="PS50846"/>
    </source>
</evidence>
<dbReference type="InterPro" id="IPR006121">
    <property type="entry name" value="HMA_dom"/>
</dbReference>
<evidence type="ECO:0000313" key="2">
    <source>
        <dbReference type="EMBL" id="MFC0716931.1"/>
    </source>
</evidence>
<protein>
    <submittedName>
        <fullName evidence="2">Heavy-metal-associated domain-containing protein</fullName>
    </submittedName>
</protein>
<organism evidence="2 3">
    <name type="scientific">Luteimonas padinae</name>
    <dbReference type="NCBI Taxonomy" id="1714359"/>
    <lineage>
        <taxon>Bacteria</taxon>
        <taxon>Pseudomonadati</taxon>
        <taxon>Pseudomonadota</taxon>
        <taxon>Gammaproteobacteria</taxon>
        <taxon>Lysobacterales</taxon>
        <taxon>Lysobacteraceae</taxon>
        <taxon>Luteimonas</taxon>
    </lineage>
</organism>
<dbReference type="SUPFAM" id="SSF55008">
    <property type="entry name" value="HMA, heavy metal-associated domain"/>
    <property type="match status" value="1"/>
</dbReference>
<dbReference type="Pfam" id="PF00403">
    <property type="entry name" value="HMA"/>
    <property type="match status" value="1"/>
</dbReference>
<sequence length="65" mass="6554">MQLNVEGMTCAHCERAVQKAVAGLGGTAVVDLSAGTVHVSGIDDVAAVRSAIEEAGYKVTDAPGR</sequence>
<accession>A0ABV6SU10</accession>
<keyword evidence="3" id="KW-1185">Reference proteome</keyword>
<dbReference type="PROSITE" id="PS50846">
    <property type="entry name" value="HMA_2"/>
    <property type="match status" value="1"/>
</dbReference>
<dbReference type="Gene3D" id="3.30.70.100">
    <property type="match status" value="1"/>
</dbReference>
<comment type="caution">
    <text evidence="2">The sequence shown here is derived from an EMBL/GenBank/DDBJ whole genome shotgun (WGS) entry which is preliminary data.</text>
</comment>
<dbReference type="InterPro" id="IPR036163">
    <property type="entry name" value="HMA_dom_sf"/>
</dbReference>
<name>A0ABV6SU10_9GAMM</name>
<dbReference type="EMBL" id="JBHLTF010000009">
    <property type="protein sequence ID" value="MFC0716931.1"/>
    <property type="molecule type" value="Genomic_DNA"/>
</dbReference>